<organism evidence="1 2">
    <name type="scientific">Gossypium arboreum</name>
    <name type="common">Tree cotton</name>
    <name type="synonym">Gossypium nanking</name>
    <dbReference type="NCBI Taxonomy" id="29729"/>
    <lineage>
        <taxon>Eukaryota</taxon>
        <taxon>Viridiplantae</taxon>
        <taxon>Streptophyta</taxon>
        <taxon>Embryophyta</taxon>
        <taxon>Tracheophyta</taxon>
        <taxon>Spermatophyta</taxon>
        <taxon>Magnoliopsida</taxon>
        <taxon>eudicotyledons</taxon>
        <taxon>Gunneridae</taxon>
        <taxon>Pentapetalae</taxon>
        <taxon>rosids</taxon>
        <taxon>malvids</taxon>
        <taxon>Malvales</taxon>
        <taxon>Malvaceae</taxon>
        <taxon>Malvoideae</taxon>
        <taxon>Gossypium</taxon>
    </lineage>
</organism>
<accession>A0A0B0N8D4</accession>
<comment type="caution">
    <text evidence="1">The sequence shown here is derived from an EMBL/GenBank/DDBJ whole genome shotgun (WGS) entry which is preliminary data.</text>
</comment>
<dbReference type="EMBL" id="JRRC01472281">
    <property type="protein sequence ID" value="KHG07336.1"/>
    <property type="molecule type" value="Genomic_DNA"/>
</dbReference>
<evidence type="ECO:0000313" key="1">
    <source>
        <dbReference type="EMBL" id="KHG07336.1"/>
    </source>
</evidence>
<keyword evidence="2" id="KW-1185">Reference proteome</keyword>
<sequence length="18" mass="2186">MIHFLYGHEIWLIVIIGM</sequence>
<dbReference type="Proteomes" id="UP000032142">
    <property type="component" value="Unassembled WGS sequence"/>
</dbReference>
<name>A0A0B0N8D4_GOSAR</name>
<dbReference type="AlphaFoldDB" id="A0A0B0N8D4"/>
<protein>
    <submittedName>
        <fullName evidence="1">Uncharacterized protein</fullName>
    </submittedName>
</protein>
<reference evidence="2" key="1">
    <citation type="submission" date="2014-09" db="EMBL/GenBank/DDBJ databases">
        <authorList>
            <person name="Mudge J."/>
            <person name="Ramaraj T."/>
            <person name="Lindquist I.E."/>
            <person name="Bharti A.K."/>
            <person name="Sundararajan A."/>
            <person name="Cameron C.T."/>
            <person name="Woodward J.E."/>
            <person name="May G.D."/>
            <person name="Brubaker C."/>
            <person name="Broadhvest J."/>
            <person name="Wilkins T.A."/>
        </authorList>
    </citation>
    <scope>NUCLEOTIDE SEQUENCE</scope>
    <source>
        <strain evidence="2">cv. AKA8401</strain>
    </source>
</reference>
<gene>
    <name evidence="1" type="ORF">F383_33958</name>
</gene>
<proteinExistence type="predicted"/>
<evidence type="ECO:0000313" key="2">
    <source>
        <dbReference type="Proteomes" id="UP000032142"/>
    </source>
</evidence>